<dbReference type="GO" id="GO:0009953">
    <property type="term" value="P:dorsal/ventral pattern formation"/>
    <property type="evidence" value="ECO:0007669"/>
    <property type="project" value="TreeGrafter"/>
</dbReference>
<evidence type="ECO:0000313" key="3">
    <source>
        <dbReference type="EMBL" id="VDP79865.1"/>
    </source>
</evidence>
<sequence length="176" mass="21022">MADRSLPNKLKNLTSKRREQSKKFGQNWQRRRNELLKRRRYRQLKAKTQTFIQLNKLYQQKADILMFTPEQRKKKEFSQGETKATIMKAMRHWENYTCLSFVERQPHHRSYIIFTEKACGCCSYVGRRSEDEPQAISIGKNCDKKGIVIHELGHVIGFWHEHTRPDRDGKSSLQIR</sequence>
<dbReference type="SMART" id="SM00235">
    <property type="entry name" value="ZnMc"/>
    <property type="match status" value="1"/>
</dbReference>
<proteinExistence type="predicted"/>
<comment type="cofactor">
    <cofactor evidence="1 2">
        <name>Zn(2+)</name>
        <dbReference type="ChEBI" id="CHEBI:29105"/>
    </cofactor>
    <text evidence="1 2">Binds 1 zinc ion per subunit.</text>
</comment>
<dbReference type="PANTHER" id="PTHR10127:SF861">
    <property type="entry name" value="DORSAL-VENTRAL PATTERNING PROTEIN TOLLOID-RELATED"/>
    <property type="match status" value="1"/>
</dbReference>
<dbReference type="AlphaFoldDB" id="A0A183PYL2"/>
<feature type="binding site" evidence="1">
    <location>
        <position position="154"/>
    </location>
    <ligand>
        <name>Zn(2+)</name>
        <dbReference type="ChEBI" id="CHEBI:29105"/>
        <note>catalytic</note>
    </ligand>
</feature>
<evidence type="ECO:0000256" key="1">
    <source>
        <dbReference type="PROSITE-ProRule" id="PRU01211"/>
    </source>
</evidence>
<dbReference type="InterPro" id="IPR024079">
    <property type="entry name" value="MetalloPept_cat_dom_sf"/>
</dbReference>
<dbReference type="Proteomes" id="UP000269396">
    <property type="component" value="Unassembled WGS sequence"/>
</dbReference>
<dbReference type="SUPFAM" id="SSF55486">
    <property type="entry name" value="Metalloproteases ('zincins'), catalytic domain"/>
    <property type="match status" value="1"/>
</dbReference>
<dbReference type="EC" id="3.4.24.-" evidence="2"/>
<feature type="binding site" evidence="1">
    <location>
        <position position="150"/>
    </location>
    <ligand>
        <name>Zn(2+)</name>
        <dbReference type="ChEBI" id="CHEBI:29105"/>
        <note>catalytic</note>
    </ligand>
</feature>
<feature type="disulfide bond" evidence="1">
    <location>
        <begin position="121"/>
        <end position="122"/>
    </location>
</feature>
<dbReference type="Pfam" id="PF01400">
    <property type="entry name" value="Astacin"/>
    <property type="match status" value="1"/>
</dbReference>
<dbReference type="GO" id="GO:0005615">
    <property type="term" value="C:extracellular space"/>
    <property type="evidence" value="ECO:0007669"/>
    <property type="project" value="TreeGrafter"/>
</dbReference>
<evidence type="ECO:0000313" key="4">
    <source>
        <dbReference type="Proteomes" id="UP000269396"/>
    </source>
</evidence>
<dbReference type="STRING" id="31246.A0A183PYL2"/>
<keyword evidence="1 2" id="KW-0378">Hydrolase</keyword>
<evidence type="ECO:0000256" key="2">
    <source>
        <dbReference type="RuleBase" id="RU361183"/>
    </source>
</evidence>
<dbReference type="PRINTS" id="PR00480">
    <property type="entry name" value="ASTACIN"/>
</dbReference>
<accession>A0A183PYL2</accession>
<protein>
    <recommendedName>
        <fullName evidence="2">Metalloendopeptidase</fullName>
        <ecNumber evidence="2">3.4.24.-</ecNumber>
    </recommendedName>
</protein>
<name>A0A183PYL2_9TREM</name>
<keyword evidence="1" id="KW-1015">Disulfide bond</keyword>
<feature type="binding site" evidence="1">
    <location>
        <position position="160"/>
    </location>
    <ligand>
        <name>Zn(2+)</name>
        <dbReference type="ChEBI" id="CHEBI:29105"/>
        <note>catalytic</note>
    </ligand>
</feature>
<dbReference type="GO" id="GO:0016485">
    <property type="term" value="P:protein processing"/>
    <property type="evidence" value="ECO:0007669"/>
    <property type="project" value="TreeGrafter"/>
</dbReference>
<comment type="caution">
    <text evidence="1">Lacks conserved residue(s) required for the propagation of feature annotation.</text>
</comment>
<organism evidence="3 4">
    <name type="scientific">Schistosoma mattheei</name>
    <dbReference type="NCBI Taxonomy" id="31246"/>
    <lineage>
        <taxon>Eukaryota</taxon>
        <taxon>Metazoa</taxon>
        <taxon>Spiralia</taxon>
        <taxon>Lophotrochozoa</taxon>
        <taxon>Platyhelminthes</taxon>
        <taxon>Trematoda</taxon>
        <taxon>Digenea</taxon>
        <taxon>Strigeidida</taxon>
        <taxon>Schistosomatoidea</taxon>
        <taxon>Schistosomatidae</taxon>
        <taxon>Schistosoma</taxon>
    </lineage>
</organism>
<keyword evidence="1 2" id="KW-0482">Metalloprotease</keyword>
<dbReference type="Gene3D" id="3.40.390.10">
    <property type="entry name" value="Collagenase (Catalytic Domain)"/>
    <property type="match status" value="1"/>
</dbReference>
<feature type="active site" evidence="1">
    <location>
        <position position="151"/>
    </location>
</feature>
<keyword evidence="4" id="KW-1185">Reference proteome</keyword>
<keyword evidence="1 2" id="KW-0645">Protease</keyword>
<dbReference type="GO" id="GO:0008270">
    <property type="term" value="F:zinc ion binding"/>
    <property type="evidence" value="ECO:0007669"/>
    <property type="project" value="UniProtKB-UniRule"/>
</dbReference>
<dbReference type="InterPro" id="IPR006026">
    <property type="entry name" value="Peptidase_Metallo"/>
</dbReference>
<gene>
    <name evidence="3" type="ORF">SMTD_LOCUS19448</name>
</gene>
<dbReference type="GO" id="GO:0004222">
    <property type="term" value="F:metalloendopeptidase activity"/>
    <property type="evidence" value="ECO:0007669"/>
    <property type="project" value="UniProtKB-UniRule"/>
</dbReference>
<dbReference type="InterPro" id="IPR001506">
    <property type="entry name" value="Peptidase_M12A"/>
</dbReference>
<keyword evidence="1 2" id="KW-0862">Zinc</keyword>
<keyword evidence="1 2" id="KW-0479">Metal-binding</keyword>
<dbReference type="PANTHER" id="PTHR10127">
    <property type="entry name" value="DISCOIDIN, CUB, EGF, LAMININ , AND ZINC METALLOPROTEASE DOMAIN CONTAINING"/>
    <property type="match status" value="1"/>
</dbReference>
<dbReference type="EMBL" id="UZAL01042318">
    <property type="protein sequence ID" value="VDP79865.1"/>
    <property type="molecule type" value="Genomic_DNA"/>
</dbReference>
<reference evidence="3 4" key="1">
    <citation type="submission" date="2018-11" db="EMBL/GenBank/DDBJ databases">
        <authorList>
            <consortium name="Pathogen Informatics"/>
        </authorList>
    </citation>
    <scope>NUCLEOTIDE SEQUENCE [LARGE SCALE GENOMIC DNA]</scope>
    <source>
        <strain>Denwood</strain>
        <strain evidence="4">Zambia</strain>
    </source>
</reference>
<dbReference type="PROSITE" id="PS51864">
    <property type="entry name" value="ASTACIN"/>
    <property type="match status" value="1"/>
</dbReference>